<dbReference type="RefSeq" id="WP_107360276.1">
    <property type="nucleotide sequence ID" value="NZ_CP069083.1"/>
</dbReference>
<dbReference type="EMBL" id="QXRZ01000023">
    <property type="protein sequence ID" value="RIL40889.1"/>
    <property type="molecule type" value="Genomic_DNA"/>
</dbReference>
<accession>A0A2T4STT9</accession>
<organism evidence="1 2">
    <name type="scientific">Staphylococcus gallinarum</name>
    <dbReference type="NCBI Taxonomy" id="1293"/>
    <lineage>
        <taxon>Bacteria</taxon>
        <taxon>Bacillati</taxon>
        <taxon>Bacillota</taxon>
        <taxon>Bacilli</taxon>
        <taxon>Bacillales</taxon>
        <taxon>Staphylococcaceae</taxon>
        <taxon>Staphylococcus</taxon>
    </lineage>
</organism>
<dbReference type="AlphaFoldDB" id="A0A2T4STT9"/>
<reference evidence="1 2" key="1">
    <citation type="journal article" date="2016" name="Front. Microbiol.">
        <title>Comprehensive Phylogenetic Analysis of Bovine Non-aureus Staphylococci Species Based on Whole-Genome Sequencing.</title>
        <authorList>
            <person name="Naushad S."/>
            <person name="Barkema H.W."/>
            <person name="Luby C."/>
            <person name="Condas L.A."/>
            <person name="Nobrega D.B."/>
            <person name="Carson D.A."/>
            <person name="De Buck J."/>
        </authorList>
    </citation>
    <scope>NUCLEOTIDE SEQUENCE [LARGE SCALE GENOMIC DNA]</scope>
    <source>
        <strain evidence="1 2">SNUC 1388</strain>
    </source>
</reference>
<proteinExistence type="predicted"/>
<sequence length="64" mass="7849">MFKEKLVYYSPKYLKNNIISKNKNHMNNTAYNDPFIEFSFHYDWKSYNDSLNISKYINTINKEK</sequence>
<gene>
    <name evidence="1" type="ORF">BUZ01_13960</name>
</gene>
<evidence type="ECO:0000313" key="2">
    <source>
        <dbReference type="Proteomes" id="UP000283576"/>
    </source>
</evidence>
<protein>
    <submittedName>
        <fullName evidence="1">Uncharacterized protein</fullName>
    </submittedName>
</protein>
<evidence type="ECO:0000313" key="1">
    <source>
        <dbReference type="EMBL" id="RIL40889.1"/>
    </source>
</evidence>
<dbReference type="Proteomes" id="UP000283576">
    <property type="component" value="Unassembled WGS sequence"/>
</dbReference>
<name>A0A2T4STT9_STAGA</name>
<comment type="caution">
    <text evidence="1">The sequence shown here is derived from an EMBL/GenBank/DDBJ whole genome shotgun (WGS) entry which is preliminary data.</text>
</comment>
<dbReference type="GeneID" id="93846535"/>